<proteinExistence type="predicted"/>
<feature type="compositionally biased region" description="Gly residues" evidence="1">
    <location>
        <begin position="280"/>
        <end position="289"/>
    </location>
</feature>
<dbReference type="Proteomes" id="UP000038045">
    <property type="component" value="Unplaced"/>
</dbReference>
<dbReference type="WBParaSite" id="PTRK_0001529100.1">
    <property type="protein sequence ID" value="PTRK_0001529100.1"/>
    <property type="gene ID" value="PTRK_0001529100"/>
</dbReference>
<keyword evidence="2" id="KW-1185">Reference proteome</keyword>
<feature type="compositionally biased region" description="Basic and acidic residues" evidence="1">
    <location>
        <begin position="346"/>
        <end position="367"/>
    </location>
</feature>
<name>A0A0N5A110_PARTI</name>
<protein>
    <submittedName>
        <fullName evidence="3">Linear gramicidin synthase subunit D</fullName>
    </submittedName>
</protein>
<evidence type="ECO:0000256" key="1">
    <source>
        <dbReference type="SAM" id="MobiDB-lite"/>
    </source>
</evidence>
<organism evidence="2 3">
    <name type="scientific">Parastrongyloides trichosuri</name>
    <name type="common">Possum-specific nematode worm</name>
    <dbReference type="NCBI Taxonomy" id="131310"/>
    <lineage>
        <taxon>Eukaryota</taxon>
        <taxon>Metazoa</taxon>
        <taxon>Ecdysozoa</taxon>
        <taxon>Nematoda</taxon>
        <taxon>Chromadorea</taxon>
        <taxon>Rhabditida</taxon>
        <taxon>Tylenchina</taxon>
        <taxon>Panagrolaimomorpha</taxon>
        <taxon>Strongyloidoidea</taxon>
        <taxon>Strongyloididae</taxon>
        <taxon>Parastrongyloides</taxon>
    </lineage>
</organism>
<feature type="region of interest" description="Disordered" evidence="1">
    <location>
        <begin position="265"/>
        <end position="389"/>
    </location>
</feature>
<reference evidence="3" key="1">
    <citation type="submission" date="2017-02" db="UniProtKB">
        <authorList>
            <consortium name="WormBaseParasite"/>
        </authorList>
    </citation>
    <scope>IDENTIFICATION</scope>
</reference>
<feature type="region of interest" description="Disordered" evidence="1">
    <location>
        <begin position="412"/>
        <end position="454"/>
    </location>
</feature>
<evidence type="ECO:0000313" key="3">
    <source>
        <dbReference type="WBParaSite" id="PTRK_0001529100.1"/>
    </source>
</evidence>
<sequence length="454" mass="45522">MDEAGFQLQLLGQGAGVDDAELAAVAVFVIQAFAQHAGRGLAVDVVPVVDPITRRQVDLAAQERTGEVAADRVPAAVAVVVVILGAQGLSVRADPAQRTGAVGVAHGDAVAQGHAPGAVALALGELIGAAEQVLAALEQIGVEGGDVLAADRVLQNDVGDDGIALHLDARRPAPDQFDTLDLAGHGARQDVGAGVVLGSRARAVDQDVADRAFKAARPVAVVDRETGHPVDHVQRRVGAGVDEEVRGEDQHGLIAGDGRLAGGGVGLLGGQGDGRRGGAQQQGGGGQQGAFGVHFSSPSVSSCSHRPIDFSGAVRRAGFGSGRPEPERGADPSGRGGGHCAAGGRADVDDQARRRRGDGSGRRDRGGAARVRMAAAGAGGGGGPRRPHPVPSTGPCFACRRAAVDVAHPHYRLAAGGDDDGRLPDARGSGAARGPDDGGKDRPVAALQPVAAGH</sequence>
<dbReference type="AlphaFoldDB" id="A0A0N5A110"/>
<feature type="compositionally biased region" description="Low complexity" evidence="1">
    <location>
        <begin position="290"/>
        <end position="304"/>
    </location>
</feature>
<evidence type="ECO:0000313" key="2">
    <source>
        <dbReference type="Proteomes" id="UP000038045"/>
    </source>
</evidence>
<feature type="compositionally biased region" description="Basic and acidic residues" evidence="1">
    <location>
        <begin position="434"/>
        <end position="443"/>
    </location>
</feature>
<accession>A0A0N5A110</accession>